<evidence type="ECO:0000313" key="2">
    <source>
        <dbReference type="EMBL" id="MBB3118344.1"/>
    </source>
</evidence>
<accession>A0A7W5B891</accession>
<name>A0A7W5B891_9BURK</name>
<keyword evidence="1" id="KW-0812">Transmembrane</keyword>
<gene>
    <name evidence="2" type="ORF">FHS03_001375</name>
</gene>
<dbReference type="RefSeq" id="WP_183440276.1">
    <property type="nucleotide sequence ID" value="NZ_JACHXD010000003.1"/>
</dbReference>
<feature type="transmembrane region" description="Helical" evidence="1">
    <location>
        <begin position="56"/>
        <end position="75"/>
    </location>
</feature>
<keyword evidence="1" id="KW-1133">Transmembrane helix</keyword>
<proteinExistence type="predicted"/>
<comment type="caution">
    <text evidence="2">The sequence shown here is derived from an EMBL/GenBank/DDBJ whole genome shotgun (WGS) entry which is preliminary data.</text>
</comment>
<dbReference type="Gene3D" id="1.20.1270.70">
    <property type="entry name" value="Designed single chain three-helix bundle"/>
    <property type="match status" value="1"/>
</dbReference>
<protein>
    <submittedName>
        <fullName evidence="2">Uncharacterized protein Yka (UPF0111/DUF47 family)</fullName>
    </submittedName>
</protein>
<keyword evidence="1" id="KW-0472">Membrane</keyword>
<dbReference type="EMBL" id="JACHXD010000003">
    <property type="protein sequence ID" value="MBB3118344.1"/>
    <property type="molecule type" value="Genomic_DNA"/>
</dbReference>
<dbReference type="AlphaFoldDB" id="A0A7W5B891"/>
<organism evidence="2 3">
    <name type="scientific">Pseudoduganella violacea</name>
    <dbReference type="NCBI Taxonomy" id="1715466"/>
    <lineage>
        <taxon>Bacteria</taxon>
        <taxon>Pseudomonadati</taxon>
        <taxon>Pseudomonadota</taxon>
        <taxon>Betaproteobacteria</taxon>
        <taxon>Burkholderiales</taxon>
        <taxon>Oxalobacteraceae</taxon>
        <taxon>Telluria group</taxon>
        <taxon>Pseudoduganella</taxon>
    </lineage>
</organism>
<evidence type="ECO:0000256" key="1">
    <source>
        <dbReference type="SAM" id="Phobius"/>
    </source>
</evidence>
<dbReference type="Proteomes" id="UP000541535">
    <property type="component" value="Unassembled WGS sequence"/>
</dbReference>
<keyword evidence="3" id="KW-1185">Reference proteome</keyword>
<sequence length="81" mass="9275">MSDQEFDVRIGRLEARVEALGTAVEMLSTALETLGRRIDVLERRMDEGFRELRRQIFWLGSIQITSLLAMLALIAKIGHLF</sequence>
<evidence type="ECO:0000313" key="3">
    <source>
        <dbReference type="Proteomes" id="UP000541535"/>
    </source>
</evidence>
<reference evidence="2 3" key="1">
    <citation type="submission" date="2020-08" db="EMBL/GenBank/DDBJ databases">
        <title>Genomic Encyclopedia of Type Strains, Phase III (KMG-III): the genomes of soil and plant-associated and newly described type strains.</title>
        <authorList>
            <person name="Whitman W."/>
        </authorList>
    </citation>
    <scope>NUCLEOTIDE SEQUENCE [LARGE SCALE GENOMIC DNA]</scope>
    <source>
        <strain evidence="2 3">CECT 8897</strain>
    </source>
</reference>